<keyword evidence="2 4" id="KW-0863">Zinc-finger</keyword>
<feature type="domain" description="RING-type" evidence="6">
    <location>
        <begin position="129"/>
        <end position="170"/>
    </location>
</feature>
<dbReference type="SUPFAM" id="SSF57850">
    <property type="entry name" value="RING/U-box"/>
    <property type="match status" value="2"/>
</dbReference>
<keyword evidence="3" id="KW-0862">Zinc</keyword>
<dbReference type="Gene3D" id="3.30.40.10">
    <property type="entry name" value="Zinc/RING finger domain, C3HC4 (zinc finger)"/>
    <property type="match status" value="2"/>
</dbReference>
<feature type="region of interest" description="Disordered" evidence="5">
    <location>
        <begin position="360"/>
        <end position="386"/>
    </location>
</feature>
<dbReference type="Proteomes" id="UP000005207">
    <property type="component" value="Linkage group LG2"/>
</dbReference>
<feature type="region of interest" description="Disordered" evidence="5">
    <location>
        <begin position="405"/>
        <end position="433"/>
    </location>
</feature>
<reference evidence="8" key="3">
    <citation type="submission" date="2025-09" db="UniProtKB">
        <authorList>
            <consortium name="Ensembl"/>
        </authorList>
    </citation>
    <scope>IDENTIFICATION</scope>
</reference>
<dbReference type="InterPro" id="IPR001841">
    <property type="entry name" value="Znf_RING"/>
</dbReference>
<dbReference type="SUPFAM" id="SSF88697">
    <property type="entry name" value="PUA domain-like"/>
    <property type="match status" value="1"/>
</dbReference>
<dbReference type="SUPFAM" id="SSF48452">
    <property type="entry name" value="TPR-like"/>
    <property type="match status" value="1"/>
</dbReference>
<dbReference type="Pfam" id="PF13923">
    <property type="entry name" value="zf-C3HC4_2"/>
    <property type="match status" value="1"/>
</dbReference>
<dbReference type="SMART" id="SM00184">
    <property type="entry name" value="RING"/>
    <property type="match status" value="2"/>
</dbReference>
<evidence type="ECO:0000259" key="7">
    <source>
        <dbReference type="PROSITE" id="PS51787"/>
    </source>
</evidence>
<dbReference type="InterPro" id="IPR046336">
    <property type="entry name" value="Lon_prtase_N_sf"/>
</dbReference>
<dbReference type="Pfam" id="PF13181">
    <property type="entry name" value="TPR_8"/>
    <property type="match status" value="1"/>
</dbReference>
<dbReference type="Gene3D" id="1.25.40.10">
    <property type="entry name" value="Tetratricopeptide repeat domain"/>
    <property type="match status" value="1"/>
</dbReference>
<organism evidence="8 9">
    <name type="scientific">Oreochromis niloticus</name>
    <name type="common">Nile tilapia</name>
    <name type="synonym">Tilapia nilotica</name>
    <dbReference type="NCBI Taxonomy" id="8128"/>
    <lineage>
        <taxon>Eukaryota</taxon>
        <taxon>Metazoa</taxon>
        <taxon>Chordata</taxon>
        <taxon>Craniata</taxon>
        <taxon>Vertebrata</taxon>
        <taxon>Euteleostomi</taxon>
        <taxon>Actinopterygii</taxon>
        <taxon>Neopterygii</taxon>
        <taxon>Teleostei</taxon>
        <taxon>Neoteleostei</taxon>
        <taxon>Acanthomorphata</taxon>
        <taxon>Ovalentaria</taxon>
        <taxon>Cichlomorphae</taxon>
        <taxon>Cichliformes</taxon>
        <taxon>Cichlidae</taxon>
        <taxon>African cichlids</taxon>
        <taxon>Pseudocrenilabrinae</taxon>
        <taxon>Oreochromini</taxon>
        <taxon>Oreochromis</taxon>
    </lineage>
</organism>
<accession>A0A669DSN8</accession>
<evidence type="ECO:0000313" key="8">
    <source>
        <dbReference type="Ensembl" id="ENSONIP00000061561.1"/>
    </source>
</evidence>
<dbReference type="GO" id="GO:0061630">
    <property type="term" value="F:ubiquitin protein ligase activity"/>
    <property type="evidence" value="ECO:0007669"/>
    <property type="project" value="TreeGrafter"/>
</dbReference>
<dbReference type="InterPro" id="IPR015947">
    <property type="entry name" value="PUA-like_sf"/>
</dbReference>
<dbReference type="Pfam" id="PF15227">
    <property type="entry name" value="zf-C3HC4_4"/>
    <property type="match status" value="1"/>
</dbReference>
<dbReference type="InterPro" id="IPR017907">
    <property type="entry name" value="Znf_RING_CS"/>
</dbReference>
<evidence type="ECO:0000313" key="9">
    <source>
        <dbReference type="Proteomes" id="UP000005207"/>
    </source>
</evidence>
<gene>
    <name evidence="8" type="primary">LONRF3</name>
</gene>
<dbReference type="Gene3D" id="2.30.130.40">
    <property type="entry name" value="LON domain-like"/>
    <property type="match status" value="1"/>
</dbReference>
<dbReference type="GO" id="GO:0008270">
    <property type="term" value="F:zinc ion binding"/>
    <property type="evidence" value="ECO:0007669"/>
    <property type="project" value="UniProtKB-KW"/>
</dbReference>
<evidence type="ECO:0000256" key="5">
    <source>
        <dbReference type="SAM" id="MobiDB-lite"/>
    </source>
</evidence>
<dbReference type="CDD" id="cd16513">
    <property type="entry name" value="RING-HC_LONFs_rpt1"/>
    <property type="match status" value="1"/>
</dbReference>
<dbReference type="Pfam" id="PF02190">
    <property type="entry name" value="LON_substr_bdg"/>
    <property type="match status" value="1"/>
</dbReference>
<dbReference type="InterPro" id="IPR013083">
    <property type="entry name" value="Znf_RING/FYVE/PHD"/>
</dbReference>
<dbReference type="InterPro" id="IPR003111">
    <property type="entry name" value="Lon_prtase_N"/>
</dbReference>
<dbReference type="InterPro" id="IPR011990">
    <property type="entry name" value="TPR-like_helical_dom_sf"/>
</dbReference>
<feature type="domain" description="RING-type" evidence="6">
    <location>
        <begin position="447"/>
        <end position="485"/>
    </location>
</feature>
<dbReference type="PROSITE" id="PS51787">
    <property type="entry name" value="LON_N"/>
    <property type="match status" value="1"/>
</dbReference>
<dbReference type="AlphaFoldDB" id="A0A669DSN8"/>
<evidence type="ECO:0000256" key="3">
    <source>
        <dbReference type="ARBA" id="ARBA00022833"/>
    </source>
</evidence>
<sequence>MGTESESMLHLAAEAFKSKNFDLAADIYECQLACLGDPESRRELMVKRADALAFGGKFTEAFDVYRQASEIERLRPAHLANLIEYLSGTIRRQDGGERQRGNPYRAKEAGAAVCPGAGATGCGYEDFSCRICLSFLFEPVTLTCGHCFCKKCLERERKEKERPVVCKECKNVSAVSDSLSLRVNVVLSNLLAKWFPTQYQAGQLRREGNGLYAEKKMEAALEKYNQAILTAPTDHILFSNRSQIHSSLKRHEKALMDAEMACRLMPHWPKGHIRKGQALVSLGRTEEALREYLVCLSIEPDCKLAKTEAHKILSDLLAPVRDQVPEHISDYSYILSSRAHIKNSISAPFHTLSPGSLSPESYLTSTLPAPERSPKENQSKSQGGAEARRFDQCFLTKRKRRISEEEAKVELHGENNDHKRSKSEPNEEPEYLSSVDDDLFDPADLECPLCMRLFYEPVTTPCGHAFCLQCLERCLDHNPKCPLCKEDMSEYLVQRKYCKTVIIENLISKYLPSELMERQKIHLEEMAELSNLNKNVPIFVCTMAFPTVPCPLHIFEPCYRLMIRRCMETGTNCFGMCLGDDLKGFADYGCLLEIRDVKFFSDGRSVVDTIGKRRFKVIQHSERDGYNTADIEYLEDVKVEGVAERELQCLHDVVYEQAVYWVNSLKAEQKARIEGHFGPMPDKDSELQVQTVCFFYSFYFYIVGLKYPNFSSTSFHPLKPSHLCVLCLQASPNGPSWCWWLLAVLPLEGRAQLPFLALTSLRDRLSGIRKVLLFMSQNRSR</sequence>
<reference evidence="8" key="2">
    <citation type="submission" date="2025-08" db="UniProtKB">
        <authorList>
            <consortium name="Ensembl"/>
        </authorList>
    </citation>
    <scope>IDENTIFICATION</scope>
</reference>
<dbReference type="CDD" id="cd16514">
    <property type="entry name" value="RING-HC_LONFs_rpt2"/>
    <property type="match status" value="1"/>
</dbReference>
<protein>
    <submittedName>
        <fullName evidence="8">LON peptidase N-terminal domain and ring finger 3</fullName>
    </submittedName>
</protein>
<evidence type="ECO:0000256" key="2">
    <source>
        <dbReference type="ARBA" id="ARBA00022771"/>
    </source>
</evidence>
<dbReference type="PROSITE" id="PS00518">
    <property type="entry name" value="ZF_RING_1"/>
    <property type="match status" value="2"/>
</dbReference>
<dbReference type="GO" id="GO:0005737">
    <property type="term" value="C:cytoplasm"/>
    <property type="evidence" value="ECO:0007669"/>
    <property type="project" value="UniProtKB-ARBA"/>
</dbReference>
<dbReference type="GeneTree" id="ENSGT00440000033329"/>
<feature type="domain" description="Lon N-terminal" evidence="7">
    <location>
        <begin position="526"/>
        <end position="776"/>
    </location>
</feature>
<evidence type="ECO:0000259" key="6">
    <source>
        <dbReference type="PROSITE" id="PS50089"/>
    </source>
</evidence>
<dbReference type="PANTHER" id="PTHR23327">
    <property type="entry name" value="RING FINGER PROTEIN 127"/>
    <property type="match status" value="1"/>
</dbReference>
<dbReference type="SMART" id="SM00464">
    <property type="entry name" value="LON"/>
    <property type="match status" value="1"/>
</dbReference>
<name>A0A669DSN8_ORENI</name>
<keyword evidence="9" id="KW-1185">Reference proteome</keyword>
<dbReference type="Ensembl" id="ENSONIT00000083807.1">
    <property type="protein sequence ID" value="ENSONIP00000061561.1"/>
    <property type="gene ID" value="ENSONIG00000015802.2"/>
</dbReference>
<keyword evidence="1" id="KW-0479">Metal-binding</keyword>
<dbReference type="PANTHER" id="PTHR23327:SF41">
    <property type="entry name" value="LON PEPTIDASE N-TERMINAL DOMAIN AND RING FINGER PROTEIN 3"/>
    <property type="match status" value="1"/>
</dbReference>
<dbReference type="InParanoid" id="A0A669DSN8"/>
<dbReference type="InterPro" id="IPR019734">
    <property type="entry name" value="TPR_rpt"/>
</dbReference>
<evidence type="ECO:0000256" key="1">
    <source>
        <dbReference type="ARBA" id="ARBA00022723"/>
    </source>
</evidence>
<reference evidence="9" key="1">
    <citation type="submission" date="2012-01" db="EMBL/GenBank/DDBJ databases">
        <title>The Genome Sequence of Oreochromis niloticus (Nile Tilapia).</title>
        <authorList>
            <consortium name="Broad Institute Genome Assembly Team"/>
            <consortium name="Broad Institute Sequencing Platform"/>
            <person name="Di Palma F."/>
            <person name="Johnson J."/>
            <person name="Lander E.S."/>
            <person name="Lindblad-Toh K."/>
        </authorList>
    </citation>
    <scope>NUCLEOTIDE SEQUENCE [LARGE SCALE GENOMIC DNA]</scope>
</reference>
<proteinExistence type="predicted"/>
<dbReference type="PROSITE" id="PS50089">
    <property type="entry name" value="ZF_RING_2"/>
    <property type="match status" value="2"/>
</dbReference>
<dbReference type="OMA" id="RLMPHWS"/>
<evidence type="ECO:0000256" key="4">
    <source>
        <dbReference type="PROSITE-ProRule" id="PRU00175"/>
    </source>
</evidence>
<dbReference type="SMART" id="SM00028">
    <property type="entry name" value="TPR"/>
    <property type="match status" value="5"/>
</dbReference>
<feature type="compositionally biased region" description="Basic and acidic residues" evidence="5">
    <location>
        <begin position="405"/>
        <end position="425"/>
    </location>
</feature>